<organism evidence="2">
    <name type="scientific">Hubei diptera virus 6</name>
    <dbReference type="NCBI Taxonomy" id="1922887"/>
    <lineage>
        <taxon>Viruses</taxon>
        <taxon>Riboviria</taxon>
    </lineage>
</organism>
<reference evidence="2" key="1">
    <citation type="submission" date="2021-09" db="EMBL/GenBank/DDBJ databases">
        <authorList>
            <person name="Li N.N."/>
        </authorList>
    </citation>
    <scope>NUCLEOTIDE SEQUENCE</scope>
    <source>
        <strain evidence="2">Known_5</strain>
    </source>
</reference>
<accession>A0A8K1YQR9</accession>
<name>A0A8K1YQR9_9VIRU</name>
<dbReference type="InterPro" id="IPR007322">
    <property type="entry name" value="RNA_pol_bunyavir"/>
</dbReference>
<dbReference type="PROSITE" id="PS50525">
    <property type="entry name" value="RDRP_SSRNA_NEG_SEG"/>
    <property type="match status" value="1"/>
</dbReference>
<evidence type="ECO:0000259" key="1">
    <source>
        <dbReference type="PROSITE" id="PS50525"/>
    </source>
</evidence>
<dbReference type="GO" id="GO:0039694">
    <property type="term" value="P:viral RNA genome replication"/>
    <property type="evidence" value="ECO:0007669"/>
    <property type="project" value="InterPro"/>
</dbReference>
<feature type="domain" description="RdRp catalytic" evidence="1">
    <location>
        <begin position="946"/>
        <end position="1117"/>
    </location>
</feature>
<evidence type="ECO:0000313" key="2">
    <source>
        <dbReference type="EMBL" id="UDL14021.1"/>
    </source>
</evidence>
<proteinExistence type="predicted"/>
<dbReference type="GO" id="GO:0003968">
    <property type="term" value="F:RNA-directed RNA polymerase activity"/>
    <property type="evidence" value="ECO:0007669"/>
    <property type="project" value="InterPro"/>
</dbReference>
<sequence>MDTITKYVGRVDRERNYIRQAEETIDNMTVVTLTHACIKMLVKDIAIDMPPDEAVQIYLSARSNRHNNWCDYLTYNTSMEGYKVHDTPIKEFVKNVLKRDDIVPVDIQNKTPDILTLDITNSFIYLGDVAVTVATGSTRARKYEKYKPIANYLRKLGYLVKHEDFIVQQDLSNLSGVIHKFVENGFIKKNHAHTHIFKEYSLLCNKIMTDASEFCSNKTQFNHLINEQDKIIKDNTFITEPPELLLDIDTSDYVPRIDEDTLMDMIKTKVDSMDFNEYFTGDIQKSIKAINDLISVNLNRPHCKPKSILKVVDNSHYVENKSGHDLMIDYVEDILEADESPVVQFALHLLPNLKQLSLMKKISDKKITDKKGLKSAEFINSHVYGEYQYKISSSYQSFHIANFGTKLSYGKKLRNEKSEPECINLKFINDYYANVSSTINYYGSISLKPPILPNTWEAKTKFEEDNTMNEKELYFYTKSTNGAQLCQAMALLYDRITHLSTTLSTKDNIFIPPNGSFVAIIPKEHAPISAKVVDLPFIFITRCPIKESLSHIEYEYTFDSDKYTYYISKLCRLNIEKISNWANAGYKLLSTSTYLLARCPKLQVRKHKVVGVLTMMILDVHQKVSEFLDLLKYISFMPFSDISRLPELIKDKFDLLVKTKLDAWMIYTLKSFITELSSIPSLNAKKPKIRTFNTNVIPDSLGINLTLPSFIDNDIRHDNPDEFIEEINMIYTVRPKHLYGSQFMDKSITSVCEWNLEHESEIRKFGGWAVDGYDNSDFPFEAKFCYSADVIHYAEKYLQSQYNINRNSVENILSKTVYSSYMHKNCSLRGCTKDKKDRLNHTDIHTTSLDACLKYYKDNSYIDEKCTTTSVAYNFLMSGEVQQYSMSEKDQRGGGRPIATPTLGTKAALMMIEKPEASKGRFMPNNIIVPKKNKLKEQCETYKSAISAGIRLKYKYVYQLTEDQSKYSENDNCNKYEYYIRSNDAVGPKIKAIQLQCLKGLNNREHLFKRMPKGVSGDLDQYKINDSKSLGVKATIGWPQGMLNFMSTNVHCGADLWITMAYNRCYPDNTVYTRGLVHSDDSWVVVCCNHIDDFKRFTLFRLLAKRMFCLKLNEKKLWGSRYLGELVSNYNLNGNVHLSVSKTLANSFANLTYQNWSIDVHNQISSIQQCYRNGAGLGSIILLSTILKQQLIKTYHVKGKQLELLNKLPIDLGGYPDCSAFELAVTGVTCHYKSILEESKMNPKSSVAKMIAKCIDWSVNYMVCKEQTLLDQHSETTKRLYMEALKNEDPRWRLEDYENLCIPSRGDIFKAIKHIMPKSKKLSKTVEHIRSLPFESNGLEMIVSKPLDLQDALGHLKAQTSTMLFELAAERYTQSARRLAMSQAIQSSGKVIRLNNYPAMTFNELYDFIESIKVDDEINLLMISNAFSDDNDLVGCAYDVVHSSEAVLSDKDKRKVINCMPDVQDKFTTVGHLPDVLLYLIDECNRTSYLTKYSSPNVSMSTLKQDSDLITSRFIHYFRYHNVIYACSLIMQQYLSSIKSKLWTQPHLRSDNLQNFLEDLYGKTINSTNNYIIYSTSGNNYVSTHDRDVVQTIYCTRILNQVYDNLFTIVDIQGSTEVEALNKVDHSKLNDNDFLKFAVCEHVICGNRDYLDKYLQASRFNCRFIKAQKYVNSRYVGDFHARCTVNDIVLDIIGDRGKFRLVANKPDVGGIMKIMRLFVASNFPYDRYELNGAWGNKDFWRSDVEFSDLYLSFYTTYSSTITDKKGLYSLPLSIQPTLSYFYDKQKDLPDDYILDKSLRVVSSLNGNRTYKVGSITQSFSLPLRNYVVLEGNYLQGLDVQQMFSSGIMEAVILSKIHTIPVSSIEKLLIDSGMMTSKCVLETYLHLSSRCINHNLGWTNDRDDTTVEIETYTLEETCISTVYNISELAEPEDLSALEQECINPPGRISGKLYHTNNILGEICKAYIGGLTDHRIKSFLHNLMYNRFINDWTISLYRVKQTDPGFIISIDDLIENVDEMIGDQPTIDLFCFIMASDIDLTRYWDHITISSIKEISYTCENSFYIKKLTDDFVRCLNSVLFAQEITPARCLTDI</sequence>
<dbReference type="GO" id="GO:0006351">
    <property type="term" value="P:DNA-templated transcription"/>
    <property type="evidence" value="ECO:0007669"/>
    <property type="project" value="InterPro"/>
</dbReference>
<dbReference type="Pfam" id="PF04196">
    <property type="entry name" value="Bunya_RdRp"/>
    <property type="match status" value="1"/>
</dbReference>
<dbReference type="InterPro" id="IPR007099">
    <property type="entry name" value="RNA-dir_pol_NSvirus"/>
</dbReference>
<dbReference type="EMBL" id="OK491514">
    <property type="protein sequence ID" value="UDL14021.1"/>
    <property type="molecule type" value="Genomic_RNA"/>
</dbReference>
<protein>
    <recommendedName>
        <fullName evidence="1">RdRp catalytic domain-containing protein</fullName>
    </recommendedName>
</protein>